<protein>
    <recommendedName>
        <fullName evidence="3">RHS repeat-associated core domain-containing protein</fullName>
    </recommendedName>
</protein>
<dbReference type="EMBL" id="CP018477">
    <property type="protein sequence ID" value="ASV76064.1"/>
    <property type="molecule type" value="Genomic_DNA"/>
</dbReference>
<evidence type="ECO:0000313" key="1">
    <source>
        <dbReference type="EMBL" id="ASV76064.1"/>
    </source>
</evidence>
<reference evidence="1 2" key="1">
    <citation type="journal article" name="Front. Microbiol.">
        <title>Sugar Metabolism of the First Thermophilic Planctomycete Thermogutta terrifontis: Comparative Genomic and Transcriptomic Approaches.</title>
        <authorList>
            <person name="Elcheninov A.G."/>
            <person name="Menzel P."/>
            <person name="Gudbergsdottir S.R."/>
            <person name="Slesarev A.I."/>
            <person name="Kadnikov V.V."/>
            <person name="Krogh A."/>
            <person name="Bonch-Osmolovskaya E.A."/>
            <person name="Peng X."/>
            <person name="Kublanov I.V."/>
        </authorList>
    </citation>
    <scope>NUCLEOTIDE SEQUENCE [LARGE SCALE GENOMIC DNA]</scope>
    <source>
        <strain evidence="1 2">R1</strain>
    </source>
</reference>
<dbReference type="OrthoDB" id="291551at2"/>
<dbReference type="AlphaFoldDB" id="A0A286RJD6"/>
<dbReference type="InterPro" id="IPR022385">
    <property type="entry name" value="Rhs_assc_core"/>
</dbReference>
<organism evidence="1 2">
    <name type="scientific">Thermogutta terrifontis</name>
    <dbReference type="NCBI Taxonomy" id="1331910"/>
    <lineage>
        <taxon>Bacteria</taxon>
        <taxon>Pseudomonadati</taxon>
        <taxon>Planctomycetota</taxon>
        <taxon>Planctomycetia</taxon>
        <taxon>Pirellulales</taxon>
        <taxon>Thermoguttaceae</taxon>
        <taxon>Thermogutta</taxon>
    </lineage>
</organism>
<gene>
    <name evidence="1" type="ORF">THTE_3462</name>
</gene>
<dbReference type="Proteomes" id="UP000215086">
    <property type="component" value="Chromosome"/>
</dbReference>
<evidence type="ECO:0000313" key="2">
    <source>
        <dbReference type="Proteomes" id="UP000215086"/>
    </source>
</evidence>
<dbReference type="Gene3D" id="2.180.10.10">
    <property type="entry name" value="RHS repeat-associated core"/>
    <property type="match status" value="1"/>
</dbReference>
<proteinExistence type="predicted"/>
<keyword evidence="2" id="KW-1185">Reference proteome</keyword>
<accession>A0A286RJD6</accession>
<dbReference type="KEGG" id="ttf:THTE_3462"/>
<evidence type="ECO:0008006" key="3">
    <source>
        <dbReference type="Google" id="ProtNLM"/>
    </source>
</evidence>
<sequence length="173" mass="18870">MARGDVFYCDNWPLLVGNSLFLFTGRPFDSDTQLQNNLNRWYDARVGRWLSEDPIGFAGGDGNLYRYVGNRSTAFIDPTGCVSSLQGCLKSPAALWCCIETGVINKGQVVNHIRNLGQDGVVKLLTKWGGTVVKGGGKGSHVKVILQNEPFIVPQEISIGVAQKTVNQILSLN</sequence>
<name>A0A286RJD6_9BACT</name>
<dbReference type="NCBIfam" id="TIGR03696">
    <property type="entry name" value="Rhs_assc_core"/>
    <property type="match status" value="1"/>
</dbReference>